<sequence>MNKLPIEQTTETVDDVSASMRSCKSCVHSMVCEARRTLFRSLTQFDKEFGDMVDIGVIHNEKNSFVDLLAKSCKHYLSAKTVPHGGIHR</sequence>
<gene>
    <name evidence="1" type="ORF">HX804_05070</name>
</gene>
<dbReference type="AlphaFoldDB" id="A0A7K4NN46"/>
<protein>
    <submittedName>
        <fullName evidence="1">Uncharacterized protein</fullName>
    </submittedName>
</protein>
<dbReference type="EMBL" id="JACAST010000058">
    <property type="protein sequence ID" value="NWK02649.1"/>
    <property type="molecule type" value="Genomic_DNA"/>
</dbReference>
<dbReference type="Proteomes" id="UP000529843">
    <property type="component" value="Unassembled WGS sequence"/>
</dbReference>
<evidence type="ECO:0000313" key="1">
    <source>
        <dbReference type="EMBL" id="NWK02649.1"/>
    </source>
</evidence>
<reference evidence="1 2" key="1">
    <citation type="journal article" date="2019" name="Environ. Microbiol.">
        <title>Genomics insights into ecotype formation of ammonia-oxidizing archaea in the deep ocean.</title>
        <authorList>
            <person name="Wang Y."/>
            <person name="Huang J.M."/>
            <person name="Cui G.J."/>
            <person name="Nunoura T."/>
            <person name="Takaki Y."/>
            <person name="Li W.L."/>
            <person name="Li J."/>
            <person name="Gao Z.M."/>
            <person name="Takai K."/>
            <person name="Zhang A.Q."/>
            <person name="Stepanauskas R."/>
        </authorList>
    </citation>
    <scope>NUCLEOTIDE SEQUENCE [LARGE SCALE GENOMIC DNA]</scope>
    <source>
        <strain evidence="1 2">N8</strain>
    </source>
</reference>
<name>A0A7K4NN46_9ARCH</name>
<accession>A0A7K4NN46</accession>
<evidence type="ECO:0000313" key="2">
    <source>
        <dbReference type="Proteomes" id="UP000529843"/>
    </source>
</evidence>
<proteinExistence type="predicted"/>
<comment type="caution">
    <text evidence="1">The sequence shown here is derived from an EMBL/GenBank/DDBJ whole genome shotgun (WGS) entry which is preliminary data.</text>
</comment>
<organism evidence="1 2">
    <name type="scientific">Marine Group I thaumarchaeote</name>
    <dbReference type="NCBI Taxonomy" id="2511932"/>
    <lineage>
        <taxon>Archaea</taxon>
        <taxon>Nitrososphaerota</taxon>
        <taxon>Marine Group I</taxon>
    </lineage>
</organism>